<dbReference type="Gene3D" id="3.30.160.40">
    <property type="entry name" value="Porphobilinogen deaminase, C-terminal domain"/>
    <property type="match status" value="1"/>
</dbReference>
<proteinExistence type="inferred from homology"/>
<reference evidence="6" key="1">
    <citation type="submission" date="2013-08" db="EMBL/GenBank/DDBJ databases">
        <authorList>
            <person name="Mendez C."/>
            <person name="Richter M."/>
            <person name="Ferrer M."/>
            <person name="Sanchez J."/>
        </authorList>
    </citation>
    <scope>NUCLEOTIDE SEQUENCE</scope>
</reference>
<dbReference type="EC" id="2.5.1.61" evidence="2"/>
<name>T0ZXM8_9ZZZZ</name>
<organism evidence="6">
    <name type="scientific">mine drainage metagenome</name>
    <dbReference type="NCBI Taxonomy" id="410659"/>
    <lineage>
        <taxon>unclassified sequences</taxon>
        <taxon>metagenomes</taxon>
        <taxon>ecological metagenomes</taxon>
    </lineage>
</organism>
<dbReference type="AlphaFoldDB" id="T0ZXM8"/>
<keyword evidence="3" id="KW-0808">Transferase</keyword>
<comment type="caution">
    <text evidence="6">The sequence shown here is derived from an EMBL/GenBank/DDBJ whole genome shotgun (WGS) entry which is preliminary data.</text>
</comment>
<dbReference type="GO" id="GO:0004418">
    <property type="term" value="F:hydroxymethylbilane synthase activity"/>
    <property type="evidence" value="ECO:0007669"/>
    <property type="project" value="UniProtKB-EC"/>
</dbReference>
<feature type="domain" description="Porphobilinogen deaminase N-terminal" evidence="5">
    <location>
        <begin position="1"/>
        <end position="45"/>
    </location>
</feature>
<sequence length="146" mass="15964">MDQGEFDALLLAESGLVRLGLDPPRFRLSPRDFPPAPGQGFLALVGGPEVEEVLGSALRPFALAFREARAERDFLEATGGGCSAAVGAYAHARDPDQGEISVVEWRPDGSARRRWVGVGAFSEIGRRAYERLQEASWESRRQEGEH</sequence>
<dbReference type="SUPFAM" id="SSF54782">
    <property type="entry name" value="Porphobilinogen deaminase (hydroxymethylbilane synthase), C-terminal domain"/>
    <property type="match status" value="1"/>
</dbReference>
<evidence type="ECO:0000256" key="3">
    <source>
        <dbReference type="ARBA" id="ARBA00022679"/>
    </source>
</evidence>
<accession>T0ZXM8</accession>
<dbReference type="GO" id="GO:0005737">
    <property type="term" value="C:cytoplasm"/>
    <property type="evidence" value="ECO:0007669"/>
    <property type="project" value="TreeGrafter"/>
</dbReference>
<evidence type="ECO:0000256" key="2">
    <source>
        <dbReference type="ARBA" id="ARBA00012655"/>
    </source>
</evidence>
<dbReference type="SUPFAM" id="SSF53850">
    <property type="entry name" value="Periplasmic binding protein-like II"/>
    <property type="match status" value="1"/>
</dbReference>
<keyword evidence="4" id="KW-0627">Porphyrin biosynthesis</keyword>
<dbReference type="InterPro" id="IPR036803">
    <property type="entry name" value="Porphobilinogen_deaminase_C_sf"/>
</dbReference>
<reference evidence="6" key="2">
    <citation type="journal article" date="2014" name="ISME J.">
        <title>Microbial stratification in low pH oxic and suboxic macroscopic growths along an acid mine drainage.</title>
        <authorList>
            <person name="Mendez-Garcia C."/>
            <person name="Mesa V."/>
            <person name="Sprenger R.R."/>
            <person name="Richter M."/>
            <person name="Diez M.S."/>
            <person name="Solano J."/>
            <person name="Bargiela R."/>
            <person name="Golyshina O.V."/>
            <person name="Manteca A."/>
            <person name="Ramos J.L."/>
            <person name="Gallego J.R."/>
            <person name="Llorente I."/>
            <person name="Martins Dos Santos V.A."/>
            <person name="Jensen O.N."/>
            <person name="Pelaez A.I."/>
            <person name="Sanchez J."/>
            <person name="Ferrer M."/>
        </authorList>
    </citation>
    <scope>NUCLEOTIDE SEQUENCE</scope>
</reference>
<evidence type="ECO:0000256" key="4">
    <source>
        <dbReference type="ARBA" id="ARBA00023244"/>
    </source>
</evidence>
<evidence type="ECO:0000313" key="6">
    <source>
        <dbReference type="EMBL" id="EQD52976.1"/>
    </source>
</evidence>
<evidence type="ECO:0000256" key="1">
    <source>
        <dbReference type="ARBA" id="ARBA00005638"/>
    </source>
</evidence>
<comment type="similarity">
    <text evidence="1">Belongs to the HMBS family.</text>
</comment>
<protein>
    <recommendedName>
        <fullName evidence="2">hydroxymethylbilane synthase</fullName>
        <ecNumber evidence="2">2.5.1.61</ecNumber>
    </recommendedName>
</protein>
<dbReference type="GO" id="GO:0006783">
    <property type="term" value="P:heme biosynthetic process"/>
    <property type="evidence" value="ECO:0007669"/>
    <property type="project" value="TreeGrafter"/>
</dbReference>
<dbReference type="PANTHER" id="PTHR11557">
    <property type="entry name" value="PORPHOBILINOGEN DEAMINASE"/>
    <property type="match status" value="1"/>
</dbReference>
<dbReference type="EMBL" id="AUZY01006857">
    <property type="protein sequence ID" value="EQD52976.1"/>
    <property type="molecule type" value="Genomic_DNA"/>
</dbReference>
<evidence type="ECO:0000259" key="5">
    <source>
        <dbReference type="Pfam" id="PF01379"/>
    </source>
</evidence>
<dbReference type="Pfam" id="PF01379">
    <property type="entry name" value="Porphobil_deam"/>
    <property type="match status" value="1"/>
</dbReference>
<dbReference type="InterPro" id="IPR000860">
    <property type="entry name" value="HemC"/>
</dbReference>
<dbReference type="PANTHER" id="PTHR11557:SF0">
    <property type="entry name" value="PORPHOBILINOGEN DEAMINASE"/>
    <property type="match status" value="1"/>
</dbReference>
<gene>
    <name evidence="6" type="ORF">B1B_10467</name>
</gene>
<dbReference type="Gene3D" id="3.40.190.10">
    <property type="entry name" value="Periplasmic binding protein-like II"/>
    <property type="match status" value="1"/>
</dbReference>
<dbReference type="InterPro" id="IPR022417">
    <property type="entry name" value="Porphobilin_deaminase_N"/>
</dbReference>